<proteinExistence type="predicted"/>
<accession>A0A8S5SMD4</accession>
<evidence type="ECO:0000313" key="1">
    <source>
        <dbReference type="EMBL" id="DAF51730.1"/>
    </source>
</evidence>
<sequence>MRVRLKKYTIMRKIILLSLTNYDMKRMTRQR</sequence>
<reference evidence="1" key="1">
    <citation type="journal article" date="2021" name="Proc. Natl. Acad. Sci. U.S.A.">
        <title>A Catalog of Tens of Thousands of Viruses from Human Metagenomes Reveals Hidden Associations with Chronic Diseases.</title>
        <authorList>
            <person name="Tisza M.J."/>
            <person name="Buck C.B."/>
        </authorList>
    </citation>
    <scope>NUCLEOTIDE SEQUENCE</scope>
    <source>
        <strain evidence="1">CtJYR23</strain>
    </source>
</reference>
<dbReference type="EMBL" id="BK032621">
    <property type="protein sequence ID" value="DAF51730.1"/>
    <property type="molecule type" value="Genomic_DNA"/>
</dbReference>
<organism evidence="1">
    <name type="scientific">Siphoviridae sp. ctJYR23</name>
    <dbReference type="NCBI Taxonomy" id="2827837"/>
    <lineage>
        <taxon>Viruses</taxon>
        <taxon>Duplodnaviria</taxon>
        <taxon>Heunggongvirae</taxon>
        <taxon>Uroviricota</taxon>
        <taxon>Caudoviricetes</taxon>
    </lineage>
</organism>
<protein>
    <submittedName>
        <fullName evidence="1">Uncharacterized protein</fullName>
    </submittedName>
</protein>
<name>A0A8S5SMD4_9CAUD</name>